<evidence type="ECO:0000313" key="3">
    <source>
        <dbReference type="EMBL" id="HIT99158.1"/>
    </source>
</evidence>
<dbReference type="PIRSF" id="PIRSF038984">
    <property type="entry name" value="FAD_binding_protein"/>
    <property type="match status" value="1"/>
</dbReference>
<dbReference type="Gene3D" id="3.30.70.2700">
    <property type="match status" value="1"/>
</dbReference>
<reference evidence="3" key="2">
    <citation type="journal article" date="2021" name="PeerJ">
        <title>Extensive microbial diversity within the chicken gut microbiome revealed by metagenomics and culture.</title>
        <authorList>
            <person name="Gilroy R."/>
            <person name="Ravi A."/>
            <person name="Getino M."/>
            <person name="Pursley I."/>
            <person name="Horton D.L."/>
            <person name="Alikhan N.F."/>
            <person name="Baker D."/>
            <person name="Gharbi K."/>
            <person name="Hall N."/>
            <person name="Watson M."/>
            <person name="Adriaenssens E.M."/>
            <person name="Foster-Nyarko E."/>
            <person name="Jarju S."/>
            <person name="Secka A."/>
            <person name="Antonio M."/>
            <person name="Oren A."/>
            <person name="Chaudhuri R.R."/>
            <person name="La Ragione R."/>
            <person name="Hildebrand F."/>
            <person name="Pallen M.J."/>
        </authorList>
    </citation>
    <scope>NUCLEOTIDE SEQUENCE</scope>
    <source>
        <strain evidence="3">CHK176-22527</strain>
    </source>
</reference>
<dbReference type="PANTHER" id="PTHR42842:SF3">
    <property type="entry name" value="FAD_NAD(P)-BINDING OXIDOREDUCTASE FAMILY PROTEIN"/>
    <property type="match status" value="1"/>
</dbReference>
<keyword evidence="1" id="KW-0812">Transmembrane</keyword>
<evidence type="ECO:0000313" key="4">
    <source>
        <dbReference type="Proteomes" id="UP000824159"/>
    </source>
</evidence>
<organism evidence="3 4">
    <name type="scientific">Candidatus Allocopromorpha excrementavium</name>
    <dbReference type="NCBI Taxonomy" id="2840741"/>
    <lineage>
        <taxon>Bacteria</taxon>
        <taxon>Bacillati</taxon>
        <taxon>Bacillota</taxon>
        <taxon>Clostridia</taxon>
        <taxon>Eubacteriales</taxon>
        <taxon>Eubacteriaceae</taxon>
        <taxon>Eubacteriaceae incertae sedis</taxon>
        <taxon>Candidatus Allocopromorpha</taxon>
    </lineage>
</organism>
<dbReference type="InterPro" id="IPR049516">
    <property type="entry name" value="FAD-depend_C"/>
</dbReference>
<dbReference type="InterPro" id="IPR036188">
    <property type="entry name" value="FAD/NAD-bd_sf"/>
</dbReference>
<evidence type="ECO:0000256" key="1">
    <source>
        <dbReference type="SAM" id="Phobius"/>
    </source>
</evidence>
<proteinExistence type="predicted"/>
<protein>
    <submittedName>
        <fullName evidence="3">NAD(FAD)-utilizing dehydrogenase</fullName>
    </submittedName>
</protein>
<dbReference type="AlphaFoldDB" id="A0A9D1HC09"/>
<dbReference type="Proteomes" id="UP000824159">
    <property type="component" value="Unassembled WGS sequence"/>
</dbReference>
<reference evidence="3" key="1">
    <citation type="submission" date="2020-10" db="EMBL/GenBank/DDBJ databases">
        <authorList>
            <person name="Gilroy R."/>
        </authorList>
    </citation>
    <scope>NUCLEOTIDE SEQUENCE</scope>
    <source>
        <strain evidence="3">CHK176-22527</strain>
    </source>
</reference>
<name>A0A9D1HC09_9FIRM</name>
<gene>
    <name evidence="3" type="ORF">IAD12_02760</name>
</gene>
<feature type="domain" description="FAD-dependent protein C-terminal" evidence="2">
    <location>
        <begin position="289"/>
        <end position="466"/>
    </location>
</feature>
<evidence type="ECO:0000259" key="2">
    <source>
        <dbReference type="Pfam" id="PF21688"/>
    </source>
</evidence>
<keyword evidence="1" id="KW-1133">Transmembrane helix</keyword>
<dbReference type="InterPro" id="IPR028348">
    <property type="entry name" value="FAD-binding_protein"/>
</dbReference>
<dbReference type="SUPFAM" id="SSF51905">
    <property type="entry name" value="FAD/NAD(P)-binding domain"/>
    <property type="match status" value="1"/>
</dbReference>
<sequence>MRYRINQIKTDIEESKDSLPGAIAKSLGRKNLDVSDVRIVKESVDARRKPDIKLVYTLDFSCSETLDLAKAECKRYEEIKIPEDTAEKTLKKHGRPVIIGFGPAGMFAALILAEAGLRPVVIERGEDVDRRIKSVENFWSCGNLDENSNVQFGEGGAGTFSDGKLTTGIKDIRISKVMEEFVEAGADESIAYKNKPHIGTDRLREIVKNIRLKIESLGGEVRFCEKVSEIKKKTEAGKEKIIGVFTEGTCGRSFSDEIDSECVIAATGHSAYDTVKMLFENGVEMSQKPFSIGVRIQHPQKIINIAQYGSEKAAEIIGPAEYKLNCRTSGGRGVYTFCMCPGGEVIDSSSEKNTAVTNGMSMSGRNGKYANSGLLADVRTDDFPSKHPLAGFDFQRKYERLAYVMGGGSLPQSCFGDFAQNEEDPVRKSLPVFAADAIIEAMPVFGKKLKGFDREDAKMTAVESRSSSPVRIERDESGQSCIRGLFPSGEGAGYAGGIVSAAVDGIKTAEKTIKVIFS</sequence>
<keyword evidence="1" id="KW-0472">Membrane</keyword>
<dbReference type="EMBL" id="DVLX01000028">
    <property type="protein sequence ID" value="HIT99158.1"/>
    <property type="molecule type" value="Genomic_DNA"/>
</dbReference>
<dbReference type="PANTHER" id="PTHR42842">
    <property type="entry name" value="FAD/NAD(P)-BINDING OXIDOREDUCTASE"/>
    <property type="match status" value="1"/>
</dbReference>
<feature type="transmembrane region" description="Helical" evidence="1">
    <location>
        <begin position="97"/>
        <end position="117"/>
    </location>
</feature>
<dbReference type="Pfam" id="PF21688">
    <property type="entry name" value="FAD-depend_C"/>
    <property type="match status" value="1"/>
</dbReference>
<dbReference type="Gene3D" id="3.50.50.60">
    <property type="entry name" value="FAD/NAD(P)-binding domain"/>
    <property type="match status" value="2"/>
</dbReference>
<comment type="caution">
    <text evidence="3">The sequence shown here is derived from an EMBL/GenBank/DDBJ whole genome shotgun (WGS) entry which is preliminary data.</text>
</comment>
<accession>A0A9D1HC09</accession>